<dbReference type="InterPro" id="IPR007372">
    <property type="entry name" value="Lipid/polyisoprenoid-bd_YceI"/>
</dbReference>
<dbReference type="AlphaFoldDB" id="A0A1C0U6F8"/>
<dbReference type="PANTHER" id="PTHR34406:SF2">
    <property type="entry name" value="PERIPLASMIC PROTEIN"/>
    <property type="match status" value="1"/>
</dbReference>
<reference evidence="3 4" key="1">
    <citation type="submission" date="2015-12" db="EMBL/GenBank/DDBJ databases">
        <title>Genome comparisons provide insights into the role of secondary metabolites in the pathogenic phase of the Photorhabdus life cycle.</title>
        <authorList>
            <person name="Tobias N.J."/>
            <person name="Mishra B."/>
            <person name="Gupta D.K."/>
            <person name="Thines M."/>
            <person name="Stinear T.P."/>
            <person name="Bode H.B."/>
        </authorList>
    </citation>
    <scope>NUCLEOTIDE SEQUENCE [LARGE SCALE GENOMIC DNA]</scope>
    <source>
        <strain evidence="3 4">PB68.1</strain>
    </source>
</reference>
<evidence type="ECO:0000256" key="1">
    <source>
        <dbReference type="SAM" id="SignalP"/>
    </source>
</evidence>
<dbReference type="Gene3D" id="2.40.128.110">
    <property type="entry name" value="Lipid/polyisoprenoid-binding, YceI-like"/>
    <property type="match status" value="1"/>
</dbReference>
<name>A0A1C0U6F8_9GAMM</name>
<dbReference type="InterPro" id="IPR036761">
    <property type="entry name" value="TTHA0802/YceI-like_sf"/>
</dbReference>
<dbReference type="PANTHER" id="PTHR34406">
    <property type="entry name" value="PROTEIN YCEI"/>
    <property type="match status" value="1"/>
</dbReference>
<dbReference type="Pfam" id="PF04264">
    <property type="entry name" value="YceI"/>
    <property type="match status" value="1"/>
</dbReference>
<evidence type="ECO:0000259" key="2">
    <source>
        <dbReference type="SMART" id="SM00867"/>
    </source>
</evidence>
<dbReference type="STRING" id="286156.Ppb6_01360"/>
<dbReference type="SMART" id="SM00867">
    <property type="entry name" value="YceI"/>
    <property type="match status" value="1"/>
</dbReference>
<dbReference type="RefSeq" id="WP_065822652.1">
    <property type="nucleotide sequence ID" value="NZ_CAWMQZ010000039.1"/>
</dbReference>
<keyword evidence="1" id="KW-0732">Signal</keyword>
<dbReference type="PATRIC" id="fig|286156.4.peg.1535"/>
<dbReference type="EMBL" id="LOMY01000039">
    <property type="protein sequence ID" value="OCQ53473.1"/>
    <property type="molecule type" value="Genomic_DNA"/>
</dbReference>
<evidence type="ECO:0000313" key="3">
    <source>
        <dbReference type="EMBL" id="OCQ53473.1"/>
    </source>
</evidence>
<protein>
    <recommendedName>
        <fullName evidence="2">Lipid/polyisoprenoid-binding YceI-like domain-containing protein</fullName>
    </recommendedName>
</protein>
<evidence type="ECO:0000313" key="4">
    <source>
        <dbReference type="Proteomes" id="UP000093476"/>
    </source>
</evidence>
<gene>
    <name evidence="3" type="ORF">Ppb6_01360</name>
</gene>
<keyword evidence="4" id="KW-1185">Reference proteome</keyword>
<feature type="signal peptide" evidence="1">
    <location>
        <begin position="1"/>
        <end position="19"/>
    </location>
</feature>
<feature type="domain" description="Lipid/polyisoprenoid-binding YceI-like" evidence="2">
    <location>
        <begin position="21"/>
        <end position="185"/>
    </location>
</feature>
<proteinExistence type="predicted"/>
<accession>A0A1C0U6F8</accession>
<dbReference type="SUPFAM" id="SSF101874">
    <property type="entry name" value="YceI-like"/>
    <property type="match status" value="1"/>
</dbReference>
<organism evidence="3 4">
    <name type="scientific">Photorhabdus australis subsp. thailandensis</name>
    <dbReference type="NCBI Taxonomy" id="2805096"/>
    <lineage>
        <taxon>Bacteria</taxon>
        <taxon>Pseudomonadati</taxon>
        <taxon>Pseudomonadota</taxon>
        <taxon>Gammaproteobacteria</taxon>
        <taxon>Enterobacterales</taxon>
        <taxon>Morganellaceae</taxon>
        <taxon>Photorhabdus</taxon>
    </lineage>
</organism>
<sequence precursor="true">MKKFFISLVVTLFTFAVQATEYIIDPNHTNVRFQIDHFATTTNHGGFYNLEGKVEFSPAEKRGVVDISIPIKNINSGSKSFDNHLKSADLFDEEKYPVIRFISTKWHFKGDKVESIDGNLTLMGQTHPITLNATKFNCYQSPILKAEVCGGDFQTQLDRTQWGMNYQVKDGISKQVDLYIQVEAAKK</sequence>
<dbReference type="Proteomes" id="UP000093476">
    <property type="component" value="Unassembled WGS sequence"/>
</dbReference>
<comment type="caution">
    <text evidence="3">The sequence shown here is derived from an EMBL/GenBank/DDBJ whole genome shotgun (WGS) entry which is preliminary data.</text>
</comment>
<feature type="chain" id="PRO_5008646726" description="Lipid/polyisoprenoid-binding YceI-like domain-containing protein" evidence="1">
    <location>
        <begin position="20"/>
        <end position="187"/>
    </location>
</feature>